<dbReference type="AlphaFoldDB" id="A0A2N9FGJ3"/>
<dbReference type="InterPro" id="IPR053973">
    <property type="entry name" value="ERMP1-like_C"/>
</dbReference>
<comment type="similarity">
    <text evidence="1 5">Belongs to the universal ribosomal protein uL22 family.</text>
</comment>
<dbReference type="SUPFAM" id="SSF54843">
    <property type="entry name" value="Ribosomal protein L22"/>
    <property type="match status" value="1"/>
</dbReference>
<evidence type="ECO:0000313" key="9">
    <source>
        <dbReference type="EMBL" id="SPC89957.1"/>
    </source>
</evidence>
<organism evidence="9">
    <name type="scientific">Fagus sylvatica</name>
    <name type="common">Beechnut</name>
    <dbReference type="NCBI Taxonomy" id="28930"/>
    <lineage>
        <taxon>Eukaryota</taxon>
        <taxon>Viridiplantae</taxon>
        <taxon>Streptophyta</taxon>
        <taxon>Embryophyta</taxon>
        <taxon>Tracheophyta</taxon>
        <taxon>Spermatophyta</taxon>
        <taxon>Magnoliopsida</taxon>
        <taxon>eudicotyledons</taxon>
        <taxon>Gunneridae</taxon>
        <taxon>Pentapetalae</taxon>
        <taxon>rosids</taxon>
        <taxon>fabids</taxon>
        <taxon>Fagales</taxon>
        <taxon>Fagaceae</taxon>
        <taxon>Fagus</taxon>
    </lineage>
</organism>
<dbReference type="EMBL" id="OIVN01001113">
    <property type="protein sequence ID" value="SPC89957.1"/>
    <property type="molecule type" value="Genomic_DNA"/>
</dbReference>
<dbReference type="CDD" id="cd00336">
    <property type="entry name" value="Ribosomal_L22"/>
    <property type="match status" value="1"/>
</dbReference>
<protein>
    <recommendedName>
        <fullName evidence="8">Endoplasmic reticulum metallopeptidase 1-like C-terminal domain-containing protein</fullName>
    </recommendedName>
</protein>
<feature type="transmembrane region" description="Helical" evidence="7">
    <location>
        <begin position="39"/>
        <end position="62"/>
    </location>
</feature>
<feature type="region of interest" description="Disordered" evidence="6">
    <location>
        <begin position="728"/>
        <end position="760"/>
    </location>
</feature>
<sequence>MLQNARDRESSAATGNKYMDQAVFFDYLTWFMIFYSRRVALILHSIPIAIFLTMPLFLSLLYSGLRSWFAIFCDYTKGTSVQPIKSVAINEGAVPYAMIPFQFLQFAHPYLAFMMFVPCSLIGLLIPRIVWSCFPLSQEVSVLKTSREALSDEARFWGAFGFYAIITLAYLVAGLSGGFLTFFMSGSMLVSWVSSRVAVKSYGCQLLRSAKRERARRRKGQTLRPNGNEQRRNDKMRCSGHPHLERRVEGFGPVAFPVPPSSGGACAGGVPPEIGLEALALPTSRQLMAVGYFLTDIIVAAIIGVATGWCVGPLIPVCGHWLARSSILQFLLHLTVLALALSSQFFPYSNDAPKRVVFQNTFLTAGANQVVDSTYDFSVVDSNSLLFVFKYAPEVAKELHISSELSFETAMLSHRESWMRSTLLLYIIGVRPMSYSSTGTSFSHNNWLEGEGVDSRPTGSLKEVWVTVLNITGPLSSWSFADNILPAPETVIGGPPSYICRLSGASHENWTFWLEASSSEDLRVEVAVLDQNLVGAAKKLKSLFPDWVDPSPNKGHRGIRANKTKPNELLHSGRSATMVKYSREPDNPTKSCKARGSDLRVHFKNTRETAFAIRKLPLLKAKRYLEDVLAHKQAIPFRRFCRGVGRTAQAKSRHSNGQGRWPVKSAKFILDLLKNAESNAEVKGLDVDSLYISHVQVNQAQKQRRRTYRAHGRINPYMSSPCHIELTLSEKEEPVKKEPETQLATSKSKKSQALRSGASS</sequence>
<dbReference type="Gene3D" id="3.90.470.10">
    <property type="entry name" value="Ribosomal protein L22/L17"/>
    <property type="match status" value="1"/>
</dbReference>
<dbReference type="Pfam" id="PF00237">
    <property type="entry name" value="Ribosomal_L22"/>
    <property type="match status" value="1"/>
</dbReference>
<dbReference type="GO" id="GO:0022625">
    <property type="term" value="C:cytosolic large ribosomal subunit"/>
    <property type="evidence" value="ECO:0007669"/>
    <property type="project" value="TreeGrafter"/>
</dbReference>
<evidence type="ECO:0000256" key="1">
    <source>
        <dbReference type="ARBA" id="ARBA00009451"/>
    </source>
</evidence>
<dbReference type="InterPro" id="IPR057265">
    <property type="entry name" value="Ribosomal_uL22_arc-type"/>
</dbReference>
<feature type="compositionally biased region" description="Basic and acidic residues" evidence="6">
    <location>
        <begin position="229"/>
        <end position="238"/>
    </location>
</feature>
<feature type="transmembrane region" description="Helical" evidence="7">
    <location>
        <begin position="154"/>
        <end position="173"/>
    </location>
</feature>
<dbReference type="PANTHER" id="PTHR11593:SF47">
    <property type="entry name" value="LARGE RIBOSOMAL SUBUNIT PROTEIN UL22Y"/>
    <property type="match status" value="1"/>
</dbReference>
<evidence type="ECO:0000256" key="2">
    <source>
        <dbReference type="ARBA" id="ARBA00010918"/>
    </source>
</evidence>
<proteinExistence type="inferred from homology"/>
<dbReference type="GO" id="GO:0003735">
    <property type="term" value="F:structural constituent of ribosome"/>
    <property type="evidence" value="ECO:0007669"/>
    <property type="project" value="InterPro"/>
</dbReference>
<dbReference type="PANTHER" id="PTHR11593">
    <property type="entry name" value="60S RIBOSOMAL PROTEIN L17"/>
    <property type="match status" value="1"/>
</dbReference>
<feature type="transmembrane region" description="Helical" evidence="7">
    <location>
        <begin position="110"/>
        <end position="134"/>
    </location>
</feature>
<keyword evidence="7" id="KW-0472">Membrane</keyword>
<keyword evidence="3 5" id="KW-0689">Ribosomal protein</keyword>
<comment type="similarity">
    <text evidence="2">Belongs to the peptidase M28 family.</text>
</comment>
<keyword evidence="7" id="KW-0812">Transmembrane</keyword>
<dbReference type="HAMAP" id="MF_01331_A">
    <property type="entry name" value="Ribosomal_uL22_A"/>
    <property type="match status" value="1"/>
</dbReference>
<evidence type="ECO:0000256" key="4">
    <source>
        <dbReference type="ARBA" id="ARBA00023274"/>
    </source>
</evidence>
<dbReference type="InterPro" id="IPR036394">
    <property type="entry name" value="Ribosomal_uL22_sf"/>
</dbReference>
<dbReference type="GO" id="GO:0002181">
    <property type="term" value="P:cytoplasmic translation"/>
    <property type="evidence" value="ECO:0007669"/>
    <property type="project" value="TreeGrafter"/>
</dbReference>
<dbReference type="Pfam" id="PF22248">
    <property type="entry name" value="ERMP1_C"/>
    <property type="match status" value="1"/>
</dbReference>
<feature type="region of interest" description="Disordered" evidence="6">
    <location>
        <begin position="212"/>
        <end position="238"/>
    </location>
</feature>
<evidence type="ECO:0000259" key="8">
    <source>
        <dbReference type="Pfam" id="PF22248"/>
    </source>
</evidence>
<feature type="transmembrane region" description="Helical" evidence="7">
    <location>
        <begin position="327"/>
        <end position="346"/>
    </location>
</feature>
<gene>
    <name evidence="9" type="ORF">FSB_LOCUS17839</name>
</gene>
<dbReference type="NCBIfam" id="TIGR01038">
    <property type="entry name" value="uL22_arch_euk"/>
    <property type="match status" value="1"/>
</dbReference>
<dbReference type="InterPro" id="IPR005721">
    <property type="entry name" value="Ribosomal_uL22_euk/arc"/>
</dbReference>
<accession>A0A2N9FGJ3</accession>
<keyword evidence="4 5" id="KW-0687">Ribonucleoprotein</keyword>
<feature type="compositionally biased region" description="Basic and acidic residues" evidence="6">
    <location>
        <begin position="728"/>
        <end position="740"/>
    </location>
</feature>
<evidence type="ECO:0000256" key="6">
    <source>
        <dbReference type="SAM" id="MobiDB-lite"/>
    </source>
</evidence>
<evidence type="ECO:0000256" key="5">
    <source>
        <dbReference type="RuleBase" id="RU004005"/>
    </source>
</evidence>
<dbReference type="PROSITE" id="PS00464">
    <property type="entry name" value="RIBOSOMAL_L22"/>
    <property type="match status" value="1"/>
</dbReference>
<name>A0A2N9FGJ3_FAGSY</name>
<evidence type="ECO:0000256" key="3">
    <source>
        <dbReference type="ARBA" id="ARBA00022980"/>
    </source>
</evidence>
<feature type="domain" description="Endoplasmic reticulum metallopeptidase 1-like C-terminal" evidence="8">
    <location>
        <begin position="352"/>
        <end position="552"/>
    </location>
</feature>
<dbReference type="InterPro" id="IPR018260">
    <property type="entry name" value="Ribosomal_uL22_CS"/>
</dbReference>
<dbReference type="InterPro" id="IPR001063">
    <property type="entry name" value="Ribosomal_uL22"/>
</dbReference>
<feature type="transmembrane region" description="Helical" evidence="7">
    <location>
        <begin position="289"/>
        <end position="315"/>
    </location>
</feature>
<reference evidence="9" key="1">
    <citation type="submission" date="2018-02" db="EMBL/GenBank/DDBJ databases">
        <authorList>
            <person name="Cohen D.B."/>
            <person name="Kent A.D."/>
        </authorList>
    </citation>
    <scope>NUCLEOTIDE SEQUENCE</scope>
</reference>
<evidence type="ECO:0000256" key="7">
    <source>
        <dbReference type="SAM" id="Phobius"/>
    </source>
</evidence>
<keyword evidence="7" id="KW-1133">Transmembrane helix</keyword>
<feature type="compositionally biased region" description="Basic residues" evidence="6">
    <location>
        <begin position="212"/>
        <end position="221"/>
    </location>
</feature>
<dbReference type="FunFam" id="3.90.470.10:FF:000005">
    <property type="entry name" value="60S ribosomal protein L17"/>
    <property type="match status" value="1"/>
</dbReference>